<name>A0AA36H7N2_CYLNA</name>
<sequence length="200" mass="22382">MPPTPPPTLPPTPPPTTTTMAPITYPTVPITYQPITPTPTPYYDQDPCQQCMGACMNECAAAGQPQQQCEEACARNWARLASEIDGLILYSTHKIRAASVKQLAWKHVNNRVERTVNNNVMYNANQFAELRLLSKFACPHANHLVLYRASKDSQQYDQSVINVLLANSYNYNPEKYVVSEGDVAQAYTGENHSEEDFACW</sequence>
<evidence type="ECO:0000313" key="4">
    <source>
        <dbReference type="Proteomes" id="UP001176961"/>
    </source>
</evidence>
<dbReference type="InterPro" id="IPR017896">
    <property type="entry name" value="4Fe4S_Fe-S-bd"/>
</dbReference>
<keyword evidence="4" id="KW-1185">Reference proteome</keyword>
<dbReference type="EMBL" id="CATQJL010000316">
    <property type="protein sequence ID" value="CAJ0605280.1"/>
    <property type="molecule type" value="Genomic_DNA"/>
</dbReference>
<evidence type="ECO:0000313" key="3">
    <source>
        <dbReference type="EMBL" id="CAJ0605280.1"/>
    </source>
</evidence>
<gene>
    <name evidence="3" type="ORF">CYNAS_LOCUS17263</name>
</gene>
<feature type="region of interest" description="Disordered" evidence="1">
    <location>
        <begin position="1"/>
        <end position="20"/>
    </location>
</feature>
<reference evidence="3" key="1">
    <citation type="submission" date="2023-07" db="EMBL/GenBank/DDBJ databases">
        <authorList>
            <consortium name="CYATHOMIX"/>
        </authorList>
    </citation>
    <scope>NUCLEOTIDE SEQUENCE</scope>
    <source>
        <strain evidence="3">N/A</strain>
    </source>
</reference>
<protein>
    <recommendedName>
        <fullName evidence="2">4Fe-4S ferredoxin-type domain-containing protein</fullName>
    </recommendedName>
</protein>
<dbReference type="PROSITE" id="PS51379">
    <property type="entry name" value="4FE4S_FER_2"/>
    <property type="match status" value="1"/>
</dbReference>
<accession>A0AA36H7N2</accession>
<dbReference type="AlphaFoldDB" id="A0AA36H7N2"/>
<organism evidence="3 4">
    <name type="scientific">Cylicocyclus nassatus</name>
    <name type="common">Nematode worm</name>
    <dbReference type="NCBI Taxonomy" id="53992"/>
    <lineage>
        <taxon>Eukaryota</taxon>
        <taxon>Metazoa</taxon>
        <taxon>Ecdysozoa</taxon>
        <taxon>Nematoda</taxon>
        <taxon>Chromadorea</taxon>
        <taxon>Rhabditida</taxon>
        <taxon>Rhabditina</taxon>
        <taxon>Rhabditomorpha</taxon>
        <taxon>Strongyloidea</taxon>
        <taxon>Strongylidae</taxon>
        <taxon>Cylicocyclus</taxon>
    </lineage>
</organism>
<comment type="caution">
    <text evidence="3">The sequence shown here is derived from an EMBL/GenBank/DDBJ whole genome shotgun (WGS) entry which is preliminary data.</text>
</comment>
<feature type="domain" description="4Fe-4S ferredoxin-type" evidence="2">
    <location>
        <begin position="39"/>
        <end position="70"/>
    </location>
</feature>
<evidence type="ECO:0000259" key="2">
    <source>
        <dbReference type="PROSITE" id="PS51379"/>
    </source>
</evidence>
<evidence type="ECO:0000256" key="1">
    <source>
        <dbReference type="SAM" id="MobiDB-lite"/>
    </source>
</evidence>
<feature type="compositionally biased region" description="Pro residues" evidence="1">
    <location>
        <begin position="1"/>
        <end position="16"/>
    </location>
</feature>
<dbReference type="Proteomes" id="UP001176961">
    <property type="component" value="Unassembled WGS sequence"/>
</dbReference>
<proteinExistence type="predicted"/>